<dbReference type="GO" id="GO:0005634">
    <property type="term" value="C:nucleus"/>
    <property type="evidence" value="ECO:0007669"/>
    <property type="project" value="UniProtKB-SubCell"/>
</dbReference>
<dbReference type="GO" id="GO:0030261">
    <property type="term" value="P:chromosome condensation"/>
    <property type="evidence" value="ECO:0007669"/>
    <property type="project" value="TreeGrafter"/>
</dbReference>
<reference evidence="8" key="1">
    <citation type="submission" date="2018-06" db="EMBL/GenBank/DDBJ databases">
        <title>Comparative genomics reveals the genomic features of Rhizophagus irregularis, R. cerebriforme, R. diaphanum and Gigaspora rosea, and their symbiotic lifestyle signature.</title>
        <authorList>
            <person name="Morin E."/>
            <person name="San Clemente H."/>
            <person name="Chen E.C.H."/>
            <person name="De La Providencia I."/>
            <person name="Hainaut M."/>
            <person name="Kuo A."/>
            <person name="Kohler A."/>
            <person name="Murat C."/>
            <person name="Tang N."/>
            <person name="Roy S."/>
            <person name="Loubradou J."/>
            <person name="Henrissat B."/>
            <person name="Grigoriev I.V."/>
            <person name="Corradi N."/>
            <person name="Roux C."/>
            <person name="Martin F.M."/>
        </authorList>
    </citation>
    <scope>NUCLEOTIDE SEQUENCE [LARGE SCALE GENOMIC DNA]</scope>
    <source>
        <strain evidence="8">DAOM 227022</strain>
    </source>
</reference>
<dbReference type="CDD" id="cd00073">
    <property type="entry name" value="H15"/>
    <property type="match status" value="1"/>
</dbReference>
<dbReference type="PANTHER" id="PTHR11467">
    <property type="entry name" value="HISTONE H1"/>
    <property type="match status" value="1"/>
</dbReference>
<dbReference type="InterPro" id="IPR036388">
    <property type="entry name" value="WH-like_DNA-bd_sf"/>
</dbReference>
<evidence type="ECO:0000256" key="5">
    <source>
        <dbReference type="ARBA" id="ARBA00023125"/>
    </source>
</evidence>
<evidence type="ECO:0000256" key="3">
    <source>
        <dbReference type="ARBA" id="ARBA00020833"/>
    </source>
</evidence>
<dbReference type="Gene3D" id="1.10.10.10">
    <property type="entry name" value="Winged helix-like DNA-binding domain superfamily/Winged helix DNA-binding domain"/>
    <property type="match status" value="2"/>
</dbReference>
<dbReference type="EMBL" id="QKYT01000444">
    <property type="protein sequence ID" value="RIA85152.1"/>
    <property type="molecule type" value="Genomic_DNA"/>
</dbReference>
<proteinExistence type="predicted"/>
<dbReference type="AlphaFoldDB" id="A0A397SHU3"/>
<organism evidence="8 9">
    <name type="scientific">Glomus cerebriforme</name>
    <dbReference type="NCBI Taxonomy" id="658196"/>
    <lineage>
        <taxon>Eukaryota</taxon>
        <taxon>Fungi</taxon>
        <taxon>Fungi incertae sedis</taxon>
        <taxon>Mucoromycota</taxon>
        <taxon>Glomeromycotina</taxon>
        <taxon>Glomeromycetes</taxon>
        <taxon>Glomerales</taxon>
        <taxon>Glomeraceae</taxon>
        <taxon>Glomus</taxon>
    </lineage>
</organism>
<feature type="domain" description="H15" evidence="7">
    <location>
        <begin position="116"/>
        <end position="187"/>
    </location>
</feature>
<accession>A0A397SHU3</accession>
<dbReference type="PANTHER" id="PTHR11467:SF36">
    <property type="entry name" value="HISTONE 24-RELATED"/>
    <property type="match status" value="1"/>
</dbReference>
<dbReference type="SMART" id="SM00526">
    <property type="entry name" value="H15"/>
    <property type="match status" value="2"/>
</dbReference>
<keyword evidence="5" id="KW-0238">DNA-binding</keyword>
<dbReference type="Proteomes" id="UP000265703">
    <property type="component" value="Unassembled WGS sequence"/>
</dbReference>
<dbReference type="GO" id="GO:0045910">
    <property type="term" value="P:negative regulation of DNA recombination"/>
    <property type="evidence" value="ECO:0007669"/>
    <property type="project" value="TreeGrafter"/>
</dbReference>
<comment type="caution">
    <text evidence="8">The sequence shown here is derived from an EMBL/GenBank/DDBJ whole genome shotgun (WGS) entry which is preliminary data.</text>
</comment>
<keyword evidence="9" id="KW-1185">Reference proteome</keyword>
<dbReference type="InterPro" id="IPR005818">
    <property type="entry name" value="Histone_H1/H5_H15"/>
</dbReference>
<evidence type="ECO:0000256" key="1">
    <source>
        <dbReference type="ARBA" id="ARBA00004123"/>
    </source>
</evidence>
<evidence type="ECO:0000256" key="4">
    <source>
        <dbReference type="ARBA" id="ARBA00022454"/>
    </source>
</evidence>
<dbReference type="PROSITE" id="PS51504">
    <property type="entry name" value="H15"/>
    <property type="match status" value="2"/>
</dbReference>
<dbReference type="STRING" id="658196.A0A397SHU3"/>
<dbReference type="GO" id="GO:0003690">
    <property type="term" value="F:double-stranded DNA binding"/>
    <property type="evidence" value="ECO:0007669"/>
    <property type="project" value="TreeGrafter"/>
</dbReference>
<gene>
    <name evidence="8" type="ORF">C1645_782576</name>
</gene>
<keyword evidence="4" id="KW-0158">Chromosome</keyword>
<name>A0A397SHU3_9GLOM</name>
<dbReference type="GO" id="GO:0031492">
    <property type="term" value="F:nucleosomal DNA binding"/>
    <property type="evidence" value="ECO:0007669"/>
    <property type="project" value="TreeGrafter"/>
</dbReference>
<sequence>MTKPNRVIRIRRAQRRYETMVRNAIVALNEPEGSSRNAIIEYILNKTRLSNNATTTNYLNLAITRSVNKGDLFSNGPDGIIKLMENNPDIKIKKKEIKKMEKLKKSEIVKIEPAQNLPKYGEMIRDAIVGLKELNGSSRNAIKKYILNKYKLPYKAVKTKRFKLAFTKGVDKGIFSKDPNGFIKLVENDLAIKTEQEEI</sequence>
<dbReference type="Pfam" id="PF00538">
    <property type="entry name" value="Linker_histone"/>
    <property type="match status" value="2"/>
</dbReference>
<evidence type="ECO:0000256" key="2">
    <source>
        <dbReference type="ARBA" id="ARBA00004286"/>
    </source>
</evidence>
<dbReference type="InterPro" id="IPR036390">
    <property type="entry name" value="WH_DNA-bd_sf"/>
</dbReference>
<comment type="subcellular location">
    <subcellularLocation>
        <location evidence="2">Chromosome</location>
    </subcellularLocation>
    <subcellularLocation>
        <location evidence="1">Nucleus</location>
    </subcellularLocation>
</comment>
<dbReference type="GO" id="GO:0006334">
    <property type="term" value="P:nucleosome assembly"/>
    <property type="evidence" value="ECO:0007669"/>
    <property type="project" value="InterPro"/>
</dbReference>
<feature type="domain" description="H15" evidence="7">
    <location>
        <begin position="13"/>
        <end position="85"/>
    </location>
</feature>
<dbReference type="SUPFAM" id="SSF46785">
    <property type="entry name" value="Winged helix' DNA-binding domain"/>
    <property type="match status" value="2"/>
</dbReference>
<keyword evidence="6" id="KW-0539">Nucleus</keyword>
<dbReference type="OrthoDB" id="1110759at2759"/>
<dbReference type="GO" id="GO:0000786">
    <property type="term" value="C:nucleosome"/>
    <property type="evidence" value="ECO:0007669"/>
    <property type="project" value="InterPro"/>
</dbReference>
<evidence type="ECO:0000313" key="8">
    <source>
        <dbReference type="EMBL" id="RIA85152.1"/>
    </source>
</evidence>
<protein>
    <recommendedName>
        <fullName evidence="3">Histone H1</fullName>
    </recommendedName>
</protein>
<evidence type="ECO:0000256" key="6">
    <source>
        <dbReference type="ARBA" id="ARBA00023242"/>
    </source>
</evidence>
<evidence type="ECO:0000259" key="7">
    <source>
        <dbReference type="PROSITE" id="PS51504"/>
    </source>
</evidence>
<evidence type="ECO:0000313" key="9">
    <source>
        <dbReference type="Proteomes" id="UP000265703"/>
    </source>
</evidence>